<sequence>MDYLTQLKKFYDWMETNPLPPSVPAVVLWHALMYLVVKNGGAPEFSVGTHFLMGKTGECELMIRRARQELKNLGFIDFIIQPGNQADIYYMRDLAEVFENGKLENNICRESVLNNKRKNHNVIYLHDHLQKL</sequence>
<dbReference type="OrthoDB" id="1047417at2"/>
<keyword evidence="2" id="KW-1185">Reference proteome</keyword>
<comment type="caution">
    <text evidence="1">The sequence shown here is derived from an EMBL/GenBank/DDBJ whole genome shotgun (WGS) entry which is preliminary data.</text>
</comment>
<dbReference type="Proteomes" id="UP000253314">
    <property type="component" value="Unassembled WGS sequence"/>
</dbReference>
<protein>
    <submittedName>
        <fullName evidence="1">Uncharacterized protein</fullName>
    </submittedName>
</protein>
<dbReference type="AlphaFoldDB" id="A0A366XSJ7"/>
<evidence type="ECO:0000313" key="1">
    <source>
        <dbReference type="EMBL" id="RBW68857.1"/>
    </source>
</evidence>
<proteinExistence type="predicted"/>
<reference evidence="1 2" key="1">
    <citation type="submission" date="2018-07" db="EMBL/GenBank/DDBJ databases">
        <title>Lottiidibacillus patelloidae gen. nov., sp. nov., isolated from the intestinal tract of a marine limpet and the reclassification of B. taeanensis BH030017T, B. algicola KMM 3737T and B. hwajinpoensis SW-72T as genus Lottiidibacillus.</title>
        <authorList>
            <person name="Liu R."/>
            <person name="Huang Z."/>
        </authorList>
    </citation>
    <scope>NUCLEOTIDE SEQUENCE [LARGE SCALE GENOMIC DNA]</scope>
    <source>
        <strain evidence="1 2">BH030017</strain>
    </source>
</reference>
<dbReference type="RefSeq" id="WP_113806711.1">
    <property type="nucleotide sequence ID" value="NZ_QOCW01000015.1"/>
</dbReference>
<dbReference type="EMBL" id="QOCW01000015">
    <property type="protein sequence ID" value="RBW68857.1"/>
    <property type="molecule type" value="Genomic_DNA"/>
</dbReference>
<name>A0A366XSJ7_9BACI</name>
<organism evidence="1 2">
    <name type="scientific">Bacillus taeanensis</name>
    <dbReference type="NCBI Taxonomy" id="273032"/>
    <lineage>
        <taxon>Bacteria</taxon>
        <taxon>Bacillati</taxon>
        <taxon>Bacillota</taxon>
        <taxon>Bacilli</taxon>
        <taxon>Bacillales</taxon>
        <taxon>Bacillaceae</taxon>
        <taxon>Bacillus</taxon>
    </lineage>
</organism>
<accession>A0A366XSJ7</accession>
<evidence type="ECO:0000313" key="2">
    <source>
        <dbReference type="Proteomes" id="UP000253314"/>
    </source>
</evidence>
<gene>
    <name evidence="1" type="ORF">DS031_14050</name>
</gene>